<dbReference type="PANTHER" id="PTHR43317:SF1">
    <property type="entry name" value="THERMOSPERMINE SYNTHASE ACAULIS5"/>
    <property type="match status" value="1"/>
</dbReference>
<feature type="transmembrane region" description="Helical" evidence="2">
    <location>
        <begin position="153"/>
        <end position="173"/>
    </location>
</feature>
<keyword evidence="4" id="KW-1185">Reference proteome</keyword>
<reference evidence="3 4" key="1">
    <citation type="journal article" date="2023" name="Cell">
        <title>Genetic manipulation of Patescibacteria provides mechanistic insights into microbial dark matter and the epibiotic lifestyle.</title>
        <authorList>
            <person name="Wang Y."/>
            <person name="Gallagher L.A."/>
            <person name="Andrade P.A."/>
            <person name="Liu A."/>
            <person name="Humphreys I.R."/>
            <person name="Turkarslan S."/>
            <person name="Cutler K.J."/>
            <person name="Arrieta-Ortiz M.L."/>
            <person name="Li Y."/>
            <person name="Radey M.C."/>
            <person name="McLean J.S."/>
            <person name="Cong Q."/>
            <person name="Baker D."/>
            <person name="Baliga N.S."/>
            <person name="Peterson S.B."/>
            <person name="Mougous J.D."/>
        </authorList>
    </citation>
    <scope>NUCLEOTIDE SEQUENCE [LARGE SCALE GENOMIC DNA]</scope>
    <source>
        <strain evidence="3 4">ML1</strain>
    </source>
</reference>
<keyword evidence="1" id="KW-0620">Polyamine biosynthesis</keyword>
<evidence type="ECO:0000313" key="4">
    <source>
        <dbReference type="Proteomes" id="UP001177295"/>
    </source>
</evidence>
<feature type="transmembrane region" description="Helical" evidence="2">
    <location>
        <begin position="109"/>
        <end position="133"/>
    </location>
</feature>
<proteinExistence type="predicted"/>
<feature type="transmembrane region" description="Helical" evidence="2">
    <location>
        <begin position="179"/>
        <end position="195"/>
    </location>
</feature>
<keyword evidence="3" id="KW-0808">Transferase</keyword>
<name>A0ABY8WWQ2_9BACT</name>
<sequence>MIEDMKSSWRLGAAACVGGFALMAYELVAARLLAPSVGSSTYVWTGVIGVIIIALSAGCWLGGRVADYRHAPQDVGLLLIIAAALVVATMLNANNVLRWLTTALDEPRIQAVIAALVLFAPASFVLGAASPYLAKLNVSSLDTAGRSVANLSALDAVGGIAGTFVTGFVLLGAIGLNETLALVAGILLATSWLFMPRWQWRLRALMVGVVIIATLSGLCAPKRGDVSVETPSAHYSIVNYTNNGRQIRGLVTGPTGVQSGIYLDGAKDLPFWYTRRMVETTIAAKPRTVLLLGGGAFTMAEYIARQLPNTQIDVVEIDPGLENISQQYFGYQSLPNVKLIFNDARTYIQRTNQRYDVVLIDVYNGSEIPYSLLTAEYGGELARIAHEDGLVVANLIAGLNNTPCRELFAAFDAVYRRTWPHAWYAAQHRDLSRGNYVIAYSKKPRTMPAAMSPLQPLGGTLYTDNFIPNDRLYEACRRAVR</sequence>
<feature type="transmembrane region" description="Helical" evidence="2">
    <location>
        <begin position="202"/>
        <end position="218"/>
    </location>
</feature>
<gene>
    <name evidence="3" type="primary">speE</name>
    <name evidence="3" type="ORF">SEML1_0034</name>
</gene>
<dbReference type="Pfam" id="PF01564">
    <property type="entry name" value="Spermine_synth"/>
    <property type="match status" value="1"/>
</dbReference>
<dbReference type="EC" id="2.5.1.16" evidence="3"/>
<evidence type="ECO:0000256" key="2">
    <source>
        <dbReference type="SAM" id="Phobius"/>
    </source>
</evidence>
<protein>
    <submittedName>
        <fullName evidence="3">Polyamine aminopropyltransferase</fullName>
        <ecNumber evidence="3">2.5.1.16</ecNumber>
    </submittedName>
</protein>
<keyword evidence="2" id="KW-1133">Transmembrane helix</keyword>
<dbReference type="SUPFAM" id="SSF53335">
    <property type="entry name" value="S-adenosyl-L-methionine-dependent methyltransferases"/>
    <property type="match status" value="1"/>
</dbReference>
<evidence type="ECO:0000313" key="3">
    <source>
        <dbReference type="EMBL" id="WIO45678.1"/>
    </source>
</evidence>
<accession>A0ABY8WWQ2</accession>
<feature type="transmembrane region" description="Helical" evidence="2">
    <location>
        <begin position="75"/>
        <end position="97"/>
    </location>
</feature>
<feature type="transmembrane region" description="Helical" evidence="2">
    <location>
        <begin position="39"/>
        <end position="63"/>
    </location>
</feature>
<dbReference type="PANTHER" id="PTHR43317">
    <property type="entry name" value="THERMOSPERMINE SYNTHASE ACAULIS5"/>
    <property type="match status" value="1"/>
</dbReference>
<dbReference type="InterPro" id="IPR029063">
    <property type="entry name" value="SAM-dependent_MTases_sf"/>
</dbReference>
<dbReference type="Proteomes" id="UP001177295">
    <property type="component" value="Chromosome"/>
</dbReference>
<dbReference type="NCBIfam" id="NF037959">
    <property type="entry name" value="MFS_SpdSyn"/>
    <property type="match status" value="1"/>
</dbReference>
<dbReference type="Gene3D" id="3.40.50.150">
    <property type="entry name" value="Vaccinia Virus protein VP39"/>
    <property type="match status" value="1"/>
</dbReference>
<dbReference type="EMBL" id="CP124550">
    <property type="protein sequence ID" value="WIO45678.1"/>
    <property type="molecule type" value="Genomic_DNA"/>
</dbReference>
<keyword evidence="2" id="KW-0472">Membrane</keyword>
<keyword evidence="2" id="KW-0812">Transmembrane</keyword>
<organism evidence="3 4">
    <name type="scientific">Candidatus Southlakia epibionticum</name>
    <dbReference type="NCBI Taxonomy" id="3043284"/>
    <lineage>
        <taxon>Bacteria</taxon>
        <taxon>Candidatus Saccharimonadota</taxon>
        <taxon>Candidatus Saccharimonadia</taxon>
        <taxon>Candidatus Saccharimonadales</taxon>
        <taxon>Candidatus Saccharimonadaceae</taxon>
        <taxon>Candidatus Southlakia</taxon>
    </lineage>
</organism>
<dbReference type="GO" id="GO:0004766">
    <property type="term" value="F:spermidine synthase activity"/>
    <property type="evidence" value="ECO:0007669"/>
    <property type="project" value="UniProtKB-EC"/>
</dbReference>
<evidence type="ECO:0000256" key="1">
    <source>
        <dbReference type="ARBA" id="ARBA00023115"/>
    </source>
</evidence>